<dbReference type="EMBL" id="AMZH03000464">
    <property type="protein sequence ID" value="RRT83608.1"/>
    <property type="molecule type" value="Genomic_DNA"/>
</dbReference>
<organism evidence="2 3">
    <name type="scientific">Ensete ventricosum</name>
    <name type="common">Abyssinian banana</name>
    <name type="synonym">Musa ensete</name>
    <dbReference type="NCBI Taxonomy" id="4639"/>
    <lineage>
        <taxon>Eukaryota</taxon>
        <taxon>Viridiplantae</taxon>
        <taxon>Streptophyta</taxon>
        <taxon>Embryophyta</taxon>
        <taxon>Tracheophyta</taxon>
        <taxon>Spermatophyta</taxon>
        <taxon>Magnoliopsida</taxon>
        <taxon>Liliopsida</taxon>
        <taxon>Zingiberales</taxon>
        <taxon>Musaceae</taxon>
        <taxon>Ensete</taxon>
    </lineage>
</organism>
<dbReference type="Proteomes" id="UP000287651">
    <property type="component" value="Unassembled WGS sequence"/>
</dbReference>
<evidence type="ECO:0000313" key="2">
    <source>
        <dbReference type="EMBL" id="RRT83608.1"/>
    </source>
</evidence>
<feature type="compositionally biased region" description="Basic and acidic residues" evidence="1">
    <location>
        <begin position="59"/>
        <end position="70"/>
    </location>
</feature>
<proteinExistence type="predicted"/>
<comment type="caution">
    <text evidence="2">The sequence shown here is derived from an EMBL/GenBank/DDBJ whole genome shotgun (WGS) entry which is preliminary data.</text>
</comment>
<name>A0A427B563_ENSVE</name>
<dbReference type="AlphaFoldDB" id="A0A427B563"/>
<evidence type="ECO:0000256" key="1">
    <source>
        <dbReference type="SAM" id="MobiDB-lite"/>
    </source>
</evidence>
<sequence>LNLMGDLWTGSSEEHLIGKKPVEAARKEPHTARKKSYPAGKKNPTEAVGKKPHPTGKKKPVEAARKEPHTAGKKAGAACEAECRAVRPLTSMVRRAYRHHRSP</sequence>
<feature type="non-terminal residue" evidence="2">
    <location>
        <position position="1"/>
    </location>
</feature>
<feature type="compositionally biased region" description="Basic and acidic residues" evidence="1">
    <location>
        <begin position="12"/>
        <end position="31"/>
    </location>
</feature>
<protein>
    <submittedName>
        <fullName evidence="2">Uncharacterized protein</fullName>
    </submittedName>
</protein>
<gene>
    <name evidence="2" type="ORF">B296_00009149</name>
</gene>
<evidence type="ECO:0000313" key="3">
    <source>
        <dbReference type="Proteomes" id="UP000287651"/>
    </source>
</evidence>
<reference evidence="2 3" key="1">
    <citation type="journal article" date="2014" name="Agronomy (Basel)">
        <title>A Draft Genome Sequence for Ensete ventricosum, the Drought-Tolerant Tree Against Hunger.</title>
        <authorList>
            <person name="Harrison J."/>
            <person name="Moore K.A."/>
            <person name="Paszkiewicz K."/>
            <person name="Jones T."/>
            <person name="Grant M."/>
            <person name="Ambacheew D."/>
            <person name="Muzemil S."/>
            <person name="Studholme D.J."/>
        </authorList>
    </citation>
    <scope>NUCLEOTIDE SEQUENCE [LARGE SCALE GENOMIC DNA]</scope>
</reference>
<feature type="region of interest" description="Disordered" evidence="1">
    <location>
        <begin position="1"/>
        <end position="79"/>
    </location>
</feature>
<accession>A0A427B563</accession>